<dbReference type="RefSeq" id="WP_015314181.1">
    <property type="nucleotide sequence ID" value="NC_019973.1"/>
</dbReference>
<evidence type="ECO:0000313" key="2">
    <source>
        <dbReference type="EMBL" id="AGB42702.1"/>
    </source>
</evidence>
<dbReference type="KEGG" id="mam:Mesau_00202"/>
<dbReference type="HOGENOM" id="CLU_120313_0_0_5"/>
<dbReference type="Proteomes" id="UP000010998">
    <property type="component" value="Chromosome"/>
</dbReference>
<protein>
    <recommendedName>
        <fullName evidence="1">Antitoxin SocA-like Panacea domain-containing protein</fullName>
    </recommendedName>
</protein>
<dbReference type="OrthoDB" id="7107865at2"/>
<evidence type="ECO:0000259" key="1">
    <source>
        <dbReference type="Pfam" id="PF13274"/>
    </source>
</evidence>
<dbReference type="AlphaFoldDB" id="L0KBL7"/>
<gene>
    <name evidence="2" type="ordered locus">Mesau_00202</name>
</gene>
<name>L0KBL7_MESAW</name>
<dbReference type="InterPro" id="IPR025272">
    <property type="entry name" value="SocA_Panacea"/>
</dbReference>
<dbReference type="GeneID" id="90987745"/>
<dbReference type="EMBL" id="CP003358">
    <property type="protein sequence ID" value="AGB42702.1"/>
    <property type="molecule type" value="Genomic_DNA"/>
</dbReference>
<dbReference type="eggNOG" id="COG3600">
    <property type="taxonomic scope" value="Bacteria"/>
</dbReference>
<proteinExistence type="predicted"/>
<keyword evidence="3" id="KW-1185">Reference proteome</keyword>
<accession>L0KBL7</accession>
<evidence type="ECO:0000313" key="3">
    <source>
        <dbReference type="Proteomes" id="UP000010998"/>
    </source>
</evidence>
<dbReference type="Pfam" id="PF13274">
    <property type="entry name" value="SocA_Panacea"/>
    <property type="match status" value="1"/>
</dbReference>
<reference evidence="3" key="1">
    <citation type="submission" date="2012-02" db="EMBL/GenBank/DDBJ databases">
        <title>Complete sequence of Mesorhizobium australicum WSM2073.</title>
        <authorList>
            <person name="Lucas S."/>
            <person name="Han J."/>
            <person name="Lapidus A."/>
            <person name="Cheng J.-F."/>
            <person name="Goodwin L."/>
            <person name="Pitluck S."/>
            <person name="Peters L."/>
            <person name="Gu W."/>
            <person name="Detter J.C."/>
            <person name="Han C."/>
            <person name="Tapia R."/>
            <person name="Land M."/>
            <person name="Hauser L."/>
            <person name="Kyrpides N."/>
            <person name="Ivanova N."/>
            <person name="Pagani I."/>
            <person name="Reeve W.G."/>
            <person name="Howieson J.G."/>
            <person name="Tiwari R.P."/>
            <person name="O'Hara G.W."/>
            <person name="Atkins C.A."/>
            <person name="Ronson C.W."/>
            <person name="Nandasena K.G."/>
            <person name="Woyke T."/>
        </authorList>
    </citation>
    <scope>NUCLEOTIDE SEQUENCE [LARGE SCALE GENOMIC DNA]</scope>
    <source>
        <strain evidence="3">LMG 24608 / HAMBI 3006 / WSM2073</strain>
    </source>
</reference>
<organism evidence="2 3">
    <name type="scientific">Mesorhizobium australicum (strain HAMBI 3006 / LMG 24608 / WSM2073)</name>
    <dbReference type="NCBI Taxonomy" id="754035"/>
    <lineage>
        <taxon>Bacteria</taxon>
        <taxon>Pseudomonadati</taxon>
        <taxon>Pseudomonadota</taxon>
        <taxon>Alphaproteobacteria</taxon>
        <taxon>Hyphomicrobiales</taxon>
        <taxon>Phyllobacteriaceae</taxon>
        <taxon>Mesorhizobium</taxon>
    </lineage>
</organism>
<sequence>MHLPSKKSLNFSYPVERGLQRFRELIIYISDKSKDDPDFGSVKLNKILYFADFIAYERFGVPLTGMVYQKLTNGPAPRALLPVRAELIEEGAIRLESVPTFSFVQLRTVALRKAITDLFFADEISLVDEIIADLSGHNATDVSLRSHDLRWKAVQLNDPIPYDFIYLDTNQLTDDDIRRSKELAGEFGWR</sequence>
<feature type="domain" description="Antitoxin SocA-like Panacea" evidence="1">
    <location>
        <begin position="44"/>
        <end position="152"/>
    </location>
</feature>